<name>A0AA86MDB8_9CAUD</name>
<protein>
    <submittedName>
        <fullName evidence="1">Lytic murein transglycosylase</fullName>
    </submittedName>
</protein>
<proteinExistence type="predicted"/>
<evidence type="ECO:0000313" key="2">
    <source>
        <dbReference type="Proteomes" id="UP001304813"/>
    </source>
</evidence>
<dbReference type="EMBL" id="LC779065">
    <property type="protein sequence ID" value="BES79898.1"/>
    <property type="molecule type" value="Genomic_DNA"/>
</dbReference>
<sequence length="72" mass="8464">MKESILKKILLVGVVIFIAFIAYLDKAYSSTNFTTSINNPEFEKVLKLLEDQYLPIYPIQYYILKYLKLDKP</sequence>
<keyword evidence="2" id="KW-1185">Reference proteome</keyword>
<dbReference type="Proteomes" id="UP001304813">
    <property type="component" value="Segment"/>
</dbReference>
<accession>A0AA86MDB8</accession>
<organism evidence="1 2">
    <name type="scientific">Yersinia phage vB_Yru_GN1</name>
    <dbReference type="NCBI Taxonomy" id="3074381"/>
    <lineage>
        <taxon>Viruses</taxon>
        <taxon>Duplodnaviria</taxon>
        <taxon>Heunggongvirae</taxon>
        <taxon>Uroviricota</taxon>
        <taxon>Caudoviricetes</taxon>
        <taxon>Caudoviricetes incertae sedis</taxon>
        <taxon>Sepahanvirus</taxon>
        <taxon>Sepahanvirus vB-Yru-GN1</taxon>
    </lineage>
</organism>
<evidence type="ECO:0000313" key="1">
    <source>
        <dbReference type="EMBL" id="BES79898.1"/>
    </source>
</evidence>
<reference evidence="1 2" key="1">
    <citation type="submission" date="2023-09" db="EMBL/GenBank/DDBJ databases">
        <title>Analysis of phage genome (vB_Yru_GN1) of the bacterium (Yersinia ruckeri).</title>
        <authorList>
            <person name="Ganjoor M.S."/>
            <person name="Bouzari M."/>
            <person name="Soleimani-Delfan A."/>
        </authorList>
    </citation>
    <scope>NUCLEOTIDE SEQUENCE [LARGE SCALE GENOMIC DNA]</scope>
    <source>
        <strain evidence="2">vB_Yru_GN1</strain>
    </source>
</reference>